<gene>
    <name evidence="2" type="ORF">K1718_15115</name>
</gene>
<dbReference type="EMBL" id="CP120863">
    <property type="protein sequence ID" value="WFE87498.1"/>
    <property type="molecule type" value="Genomic_DNA"/>
</dbReference>
<accession>A0ABY8F433</accession>
<dbReference type="Pfam" id="PF13508">
    <property type="entry name" value="Acetyltransf_7"/>
    <property type="match status" value="1"/>
</dbReference>
<dbReference type="PROSITE" id="PS51186">
    <property type="entry name" value="GNAT"/>
    <property type="match status" value="1"/>
</dbReference>
<dbReference type="CDD" id="cd04301">
    <property type="entry name" value="NAT_SF"/>
    <property type="match status" value="1"/>
</dbReference>
<dbReference type="Gene3D" id="3.40.630.30">
    <property type="match status" value="1"/>
</dbReference>
<organism evidence="2 3">
    <name type="scientific">Roseibium porphyridii</name>
    <dbReference type="NCBI Taxonomy" id="2866279"/>
    <lineage>
        <taxon>Bacteria</taxon>
        <taxon>Pseudomonadati</taxon>
        <taxon>Pseudomonadota</taxon>
        <taxon>Alphaproteobacteria</taxon>
        <taxon>Hyphomicrobiales</taxon>
        <taxon>Stappiaceae</taxon>
        <taxon>Roseibium</taxon>
    </lineage>
</organism>
<feature type="domain" description="N-acetyltransferase" evidence="1">
    <location>
        <begin position="1"/>
        <end position="156"/>
    </location>
</feature>
<sequence length="179" mass="19504">MKFFENASGRESDICKLFGNVFAEAEGAEEGKLIGQLSRDLLRETASGDLHTFYAIDKENVVAAIMFSRMVFNQDDRDVFVLGPVAVATARQGEGIGQSLISFGLKTLAQAGVEVALTYGDPKFYSRVGFKPITEEDVAAPFKLQYPFGWLGQSLTATPLTSIKGSSRCVTAMGKPIYW</sequence>
<proteinExistence type="predicted"/>
<dbReference type="SUPFAM" id="SSF55729">
    <property type="entry name" value="Acyl-CoA N-acyltransferases (Nat)"/>
    <property type="match status" value="1"/>
</dbReference>
<dbReference type="InterPro" id="IPR000182">
    <property type="entry name" value="GNAT_dom"/>
</dbReference>
<keyword evidence="3" id="KW-1185">Reference proteome</keyword>
<dbReference type="Proteomes" id="UP001209803">
    <property type="component" value="Chromosome"/>
</dbReference>
<dbReference type="RefSeq" id="WP_265681795.1">
    <property type="nucleotide sequence ID" value="NZ_CP120863.1"/>
</dbReference>
<evidence type="ECO:0000313" key="3">
    <source>
        <dbReference type="Proteomes" id="UP001209803"/>
    </source>
</evidence>
<name>A0ABY8F433_9HYPH</name>
<dbReference type="InterPro" id="IPR016181">
    <property type="entry name" value="Acyl_CoA_acyltransferase"/>
</dbReference>
<evidence type="ECO:0000313" key="2">
    <source>
        <dbReference type="EMBL" id="WFE87498.1"/>
    </source>
</evidence>
<reference evidence="2 3" key="1">
    <citation type="submission" date="2023-03" db="EMBL/GenBank/DDBJ databases">
        <title>Roseibium porphyridii sp. nov. and Roseibium rhodosorbium sp. nov. isolated from marine algae, Porphyridium cruentum and Rhodosorus marinus, respectively.</title>
        <authorList>
            <person name="Lee M.W."/>
            <person name="Choi B.J."/>
            <person name="Lee J.K."/>
            <person name="Choi D.G."/>
            <person name="Baek J.H."/>
            <person name="Bayburt H."/>
            <person name="Kim J.M."/>
            <person name="Han D.M."/>
            <person name="Kim K.H."/>
            <person name="Jeon C.O."/>
        </authorList>
    </citation>
    <scope>NUCLEOTIDE SEQUENCE [LARGE SCALE GENOMIC DNA]</scope>
    <source>
        <strain evidence="2 3">KMA01</strain>
    </source>
</reference>
<protein>
    <submittedName>
        <fullName evidence="2">N-acetyltransferase</fullName>
    </submittedName>
</protein>
<evidence type="ECO:0000259" key="1">
    <source>
        <dbReference type="PROSITE" id="PS51186"/>
    </source>
</evidence>